<reference evidence="1" key="1">
    <citation type="journal article" date="2021" name="Proc. Natl. Acad. Sci. U.S.A.">
        <title>A Catalog of Tens of Thousands of Viruses from Human Metagenomes Reveals Hidden Associations with Chronic Diseases.</title>
        <authorList>
            <person name="Tisza M.J."/>
            <person name="Buck C.B."/>
        </authorList>
    </citation>
    <scope>NUCLEOTIDE SEQUENCE</scope>
    <source>
        <strain evidence="1">Ct0Go27</strain>
    </source>
</reference>
<organism evidence="1">
    <name type="scientific">Siphoviridae sp. ct0Go27</name>
    <dbReference type="NCBI Taxonomy" id="2827761"/>
    <lineage>
        <taxon>Viruses</taxon>
        <taxon>Duplodnaviria</taxon>
        <taxon>Heunggongvirae</taxon>
        <taxon>Uroviricota</taxon>
        <taxon>Caudoviricetes</taxon>
    </lineage>
</organism>
<sequence length="82" mass="9493">MIADAELIIAHIEAEKIAAKHLNFIKTAGERGRSAIADMVEFEEQEKAEPNKYLILKTEYFILSTLVRAMREELIRMEEEKN</sequence>
<dbReference type="EMBL" id="BK032498">
    <property type="protein sequence ID" value="DAF43078.1"/>
    <property type="molecule type" value="Genomic_DNA"/>
</dbReference>
<protein>
    <submittedName>
        <fullName evidence="1">Uncharacterized protein</fullName>
    </submittedName>
</protein>
<evidence type="ECO:0000313" key="1">
    <source>
        <dbReference type="EMBL" id="DAF43078.1"/>
    </source>
</evidence>
<proteinExistence type="predicted"/>
<name>A0A8S5RWC1_9CAUD</name>
<accession>A0A8S5RWC1</accession>